<feature type="domain" description="S1 motif" evidence="11">
    <location>
        <begin position="878"/>
        <end position="942"/>
    </location>
</feature>
<dbReference type="Pfam" id="PF24685">
    <property type="entry name" value="OB_RRP5_4th"/>
    <property type="match status" value="1"/>
</dbReference>
<evidence type="ECO:0000256" key="3">
    <source>
        <dbReference type="ARBA" id="ARBA00022552"/>
    </source>
</evidence>
<dbReference type="SMART" id="SM00386">
    <property type="entry name" value="HAT"/>
    <property type="match status" value="4"/>
</dbReference>
<evidence type="ECO:0000313" key="13">
    <source>
        <dbReference type="Proteomes" id="UP000594263"/>
    </source>
</evidence>
<keyword evidence="7" id="KW-0687">Ribonucleoprotein</keyword>
<organism evidence="12 13">
    <name type="scientific">Kalanchoe fedtschenkoi</name>
    <name type="common">Lavender scallops</name>
    <name type="synonym">South American air plant</name>
    <dbReference type="NCBI Taxonomy" id="63787"/>
    <lineage>
        <taxon>Eukaryota</taxon>
        <taxon>Viridiplantae</taxon>
        <taxon>Streptophyta</taxon>
        <taxon>Embryophyta</taxon>
        <taxon>Tracheophyta</taxon>
        <taxon>Spermatophyta</taxon>
        <taxon>Magnoliopsida</taxon>
        <taxon>eudicotyledons</taxon>
        <taxon>Gunneridae</taxon>
        <taxon>Pentapetalae</taxon>
        <taxon>Saxifragales</taxon>
        <taxon>Crassulaceae</taxon>
        <taxon>Kalanchoe</taxon>
    </lineage>
</organism>
<dbReference type="SMART" id="SM00316">
    <property type="entry name" value="S1"/>
    <property type="match status" value="15"/>
</dbReference>
<name>A0A7N0TNV2_KALFE</name>
<dbReference type="CDD" id="cd05695">
    <property type="entry name" value="S1_Rrp5_repeat_hs3"/>
    <property type="match status" value="1"/>
</dbReference>
<feature type="domain" description="S1 motif" evidence="11">
    <location>
        <begin position="673"/>
        <end position="745"/>
    </location>
</feature>
<dbReference type="CDD" id="cd05703">
    <property type="entry name" value="S1_Rrp5_repeat_hs12_sc9"/>
    <property type="match status" value="1"/>
</dbReference>
<feature type="domain" description="S1 motif" evidence="11">
    <location>
        <begin position="138"/>
        <end position="220"/>
    </location>
</feature>
<evidence type="ECO:0000256" key="10">
    <source>
        <dbReference type="SAM" id="MobiDB-lite"/>
    </source>
</evidence>
<feature type="region of interest" description="Disordered" evidence="10">
    <location>
        <begin position="1633"/>
        <end position="1652"/>
    </location>
</feature>
<protein>
    <recommendedName>
        <fullName evidence="8">rRNA biogenesis protein RRP5</fullName>
    </recommendedName>
    <alternativeName>
        <fullName evidence="9">Ribosomal RNA-processing protein 5</fullName>
    </alternativeName>
</protein>
<keyword evidence="2" id="KW-0690">Ribosome biogenesis</keyword>
<feature type="domain" description="S1 motif" evidence="11">
    <location>
        <begin position="325"/>
        <end position="395"/>
    </location>
</feature>
<feature type="domain" description="S1 motif" evidence="11">
    <location>
        <begin position="1456"/>
        <end position="1526"/>
    </location>
</feature>
<comment type="subcellular location">
    <subcellularLocation>
        <location evidence="1">Nucleus</location>
        <location evidence="1">Nucleolus</location>
    </subcellularLocation>
</comment>
<dbReference type="OMA" id="GQYLRAY"/>
<dbReference type="Pfam" id="PF23459">
    <property type="entry name" value="S1_RRP5"/>
    <property type="match status" value="2"/>
</dbReference>
<dbReference type="FunFam" id="2.40.50.140:FF:000103">
    <property type="entry name" value="protein RRP5 homolog"/>
    <property type="match status" value="1"/>
</dbReference>
<dbReference type="PANTHER" id="PTHR23270">
    <property type="entry name" value="PROGRAMMED CELL DEATH PROTEIN 11 PRE-RRNA PROCESSING PROTEIN RRP5"/>
    <property type="match status" value="1"/>
</dbReference>
<dbReference type="InterPro" id="IPR012340">
    <property type="entry name" value="NA-bd_OB-fold"/>
</dbReference>
<feature type="domain" description="S1 motif" evidence="11">
    <location>
        <begin position="502"/>
        <end position="569"/>
    </location>
</feature>
<evidence type="ECO:0000256" key="6">
    <source>
        <dbReference type="ARBA" id="ARBA00023242"/>
    </source>
</evidence>
<dbReference type="SUPFAM" id="SSF48452">
    <property type="entry name" value="TPR-like"/>
    <property type="match status" value="1"/>
</dbReference>
<dbReference type="Gene3D" id="1.25.40.10">
    <property type="entry name" value="Tetratricopeptide repeat domain"/>
    <property type="match status" value="2"/>
</dbReference>
<evidence type="ECO:0000256" key="5">
    <source>
        <dbReference type="ARBA" id="ARBA00022737"/>
    </source>
</evidence>
<sequence>MKPSGKSRSRDSKQHSLKPRTAGNVNKRKGRPPPAAGKLEGGVDFEKKKRSLEVRFEDDVPSFPRGGGKSVATEEEIDEVEAEYEADQIRKYTKKKHTKKQNKSQDEEDDMGSLFGDTIVGKLPRFANRITLKNISPGMKLWGFIAEVNEKDLAISLPGGLRGLVRACDASDLIQDFKDKDAESFLPSMFEVGQLVSCIVLKFDDEKKEKGKRKIWLSLHLSLLHKGFTFDAINEGMFLGAYVKSIEDHGYLLDFGLPSFTGFLPRTCSSDKGEINLKFRQLVHGIVRSIDKVRRVIHLNADPDTLSKSVIKDNKGVSFDLLVPGMLVNARVKSTLENGIMLSFLTHFTGTADLFHLQNPFATANWKDNYTTNKKVNARILFTDPTTRAVGLTLNPHLVHSMAPEANVKIGDIYDCAKVVRVDRGLGLLLEIPSAPTSVPAYVGIHDLADEEVKKMEKKFKESSLVRARIIGFRHLDGLATATLKESVLEGSVFTHSDVKPGMLVRAKVIALDTFGALVQLSSGVKALCPLPHMSEFDVARPGKKFKVGADMLFRVLGCKSKRITVTHKRTLVKSKLHILSSYADASAGLVTHGWITKIEKHGCFVKFYNGVQGFVPRSELGLDPGSEASSSYHVGQVVKCRVVSAVPASHRLNLSFIIKPLSKSADDMVKLGSLVSGVVEKVTSESVVVSVKSEGYLKGSILTEHLSDHRGLGDLMKSALKPGYEFDKLLVLDVEGNNLVLTAKHSMINSDTKLPSEHSDVQPNSVIHGYICNIIEAGCFVRFLGRLTGFAPKRKAVEDEKVDLSEVFHVGQSVRSNILDVASDTGRITLSLKQSFCSSTNASFLKEYFMTDEKVAKLQLANSEGANLNWVDDFPIGNVIEGTVHEVKDFGVVVRFKKYSDVYGFITHYQLGGNSAIKDSQVQAVVLDIAMVEHLVDLSLKPEFINKVSTKDLTGLKQKKRKRGIQKDLQLHQTVNAVVEIVKDNYLALSLPEYGNAIGYASVIDYNTQNRPKDHFVNGQSVVATIMDLPVSSESGRLLLLLTSMSETSNPNKAKRRTNYDTGSMVQAEITETKPLELRVKFGSNFHGRIHITEITDEEACESPFSSFKIGQSITARIVGKVKKADNRRSNCQWDLSLKPSIVTGSTDESVDLKTDMFHFLVGQPVSGYVSKVDSEWVWLTVSRCVNAQIFRLDSSTEPTELQNFEKRFHVGQAISGYVLAIKQEKKLLRLVPRVLNIVDNNPAGVDVLSNENLTANIREGTLVGGRISQILPNVGGLLVQIGPHLYGKVHYTELTDMWVSEPLSGYHVGQFVRCMVLEVSLSGKNTIHVDLSLRSSLVGDCNPGQNVHGPFSNTRFERIEDVHPDMAVQGYVKSIMSKGCFIMLSRKFDAKILLSNLSGGFVEDLNKEFPVGKLVAGRVISVEPLAKRVEVTLKTTDTGSVKSDTSHISSLSTGQIICGVIKRVVQFGLFIRIERSNLVGLCHVSEISDDLIDNPETIYKAGDVVRAKILKVDVESQRISLGMKNSYFKPSIEVPLGERNHETVSRNDSGLETQLALSPEINCDENSTLHMDFEMPELPTFTEAESRAFIPPLEVTLEEMEHPEEDNILNSNDSNMNEVNLTSNKVKRVNKKKAKEEREREISAAEEKQLEGDIPRTSDDYEKLVRVSPSSSIVWINYIKFFIDMGDIEKARSVAERAVRTINYREETETLNAWVAYINLENKFGNPPEEAVQRVFERALQHCDPEKLHLALFDVYERTGQSTLANELIDKMTKKLFKKSSEVWLRRVRWFLKQHPEGSKDVVSRALLSLPREKHIDFISKAAILEYKLGSPDSGRFFFEGILKEYPKRTDLWSVYLDQEIRLGDADIIRALFERAISLSLKVEKMKFLFKKYLEYEKSMGDDERIEHVKMKAMEFVESHAQ</sequence>
<feature type="domain" description="S1 motif" evidence="11">
    <location>
        <begin position="1064"/>
        <end position="1140"/>
    </location>
</feature>
<dbReference type="Proteomes" id="UP000594263">
    <property type="component" value="Unplaced"/>
</dbReference>
<feature type="region of interest" description="Disordered" evidence="10">
    <location>
        <begin position="56"/>
        <end position="76"/>
    </location>
</feature>
<dbReference type="InterPro" id="IPR055430">
    <property type="entry name" value="HAT_Syf1_CNRKL1_C"/>
</dbReference>
<feature type="domain" description="S1 motif" evidence="11">
    <location>
        <begin position="765"/>
        <end position="834"/>
    </location>
</feature>
<proteinExistence type="predicted"/>
<dbReference type="GO" id="GO:0032040">
    <property type="term" value="C:small-subunit processome"/>
    <property type="evidence" value="ECO:0007669"/>
    <property type="project" value="TreeGrafter"/>
</dbReference>
<keyword evidence="13" id="KW-1185">Reference proteome</keyword>
<evidence type="ECO:0000256" key="9">
    <source>
        <dbReference type="ARBA" id="ARBA00076674"/>
    </source>
</evidence>
<dbReference type="EnsemblPlants" id="Kaladp0040s0556.1.v1.1">
    <property type="protein sequence ID" value="Kaladp0040s0556.1.v1.1"/>
    <property type="gene ID" value="Kaladp0040s0556.v1.1"/>
</dbReference>
<keyword evidence="5" id="KW-0677">Repeat</keyword>
<feature type="domain" description="S1 motif" evidence="11">
    <location>
        <begin position="589"/>
        <end position="658"/>
    </location>
</feature>
<keyword evidence="6" id="KW-0539">Nucleus</keyword>
<dbReference type="PANTHER" id="PTHR23270:SF10">
    <property type="entry name" value="PROTEIN RRP5 HOMOLOG"/>
    <property type="match status" value="1"/>
</dbReference>
<dbReference type="InterPro" id="IPR057300">
    <property type="entry name" value="OB_Rrp5"/>
</dbReference>
<dbReference type="Pfam" id="PF23231">
    <property type="entry name" value="HAT_Syf1_CNRKL1_C"/>
    <property type="match status" value="1"/>
</dbReference>
<feature type="domain" description="S1 motif" evidence="11">
    <location>
        <begin position="1367"/>
        <end position="1436"/>
    </location>
</feature>
<dbReference type="Pfam" id="PF24682">
    <property type="entry name" value="OB_RRP5"/>
    <property type="match status" value="1"/>
</dbReference>
<dbReference type="InterPro" id="IPR003029">
    <property type="entry name" value="S1_domain"/>
</dbReference>
<evidence type="ECO:0000313" key="12">
    <source>
        <dbReference type="EnsemblPlants" id="Kaladp0040s0556.1.v1.1"/>
    </source>
</evidence>
<dbReference type="InterPro" id="IPR057302">
    <property type="entry name" value="Rrp5_S1"/>
</dbReference>
<evidence type="ECO:0000256" key="1">
    <source>
        <dbReference type="ARBA" id="ARBA00004604"/>
    </source>
</evidence>
<dbReference type="PROSITE" id="PS50126">
    <property type="entry name" value="S1"/>
    <property type="match status" value="14"/>
</dbReference>
<dbReference type="InterPro" id="IPR045209">
    <property type="entry name" value="Rrp5"/>
</dbReference>
<evidence type="ECO:0000256" key="7">
    <source>
        <dbReference type="ARBA" id="ARBA00023274"/>
    </source>
</evidence>
<dbReference type="FunFam" id="2.40.50.140:FF:000159">
    <property type="entry name" value="rRNA biogenesis protein rrp5"/>
    <property type="match status" value="2"/>
</dbReference>
<dbReference type="Gramene" id="Kaladp0040s0556.1.v1.1">
    <property type="protein sequence ID" value="Kaladp0040s0556.1.v1.1"/>
    <property type="gene ID" value="Kaladp0040s0556.v1.1"/>
</dbReference>
<reference evidence="12" key="1">
    <citation type="submission" date="2021-01" db="UniProtKB">
        <authorList>
            <consortium name="EnsemblPlants"/>
        </authorList>
    </citation>
    <scope>IDENTIFICATION</scope>
</reference>
<dbReference type="Pfam" id="PF00575">
    <property type="entry name" value="S1"/>
    <property type="match status" value="4"/>
</dbReference>
<dbReference type="FunFam" id="2.40.50.140:FF:000179">
    <property type="entry name" value="rRNA biogenesis protein RRP5"/>
    <property type="match status" value="1"/>
</dbReference>
<feature type="compositionally biased region" description="Basic and acidic residues" evidence="10">
    <location>
        <begin position="1636"/>
        <end position="1652"/>
    </location>
</feature>
<feature type="domain" description="S1 motif" evidence="11">
    <location>
        <begin position="1262"/>
        <end position="1336"/>
    </location>
</feature>
<feature type="region of interest" description="Disordered" evidence="10">
    <location>
        <begin position="1"/>
        <end position="44"/>
    </location>
</feature>
<feature type="domain" description="S1 motif" evidence="11">
    <location>
        <begin position="236"/>
        <end position="302"/>
    </location>
</feature>
<dbReference type="InterPro" id="IPR011990">
    <property type="entry name" value="TPR-like_helical_dom_sf"/>
</dbReference>
<dbReference type="FunFam" id="1.25.40.10:FF:000065">
    <property type="entry name" value="Programmed cell death 11"/>
    <property type="match status" value="1"/>
</dbReference>
<accession>A0A7N0TNV2</accession>
<dbReference type="GO" id="GO:0006364">
    <property type="term" value="P:rRNA processing"/>
    <property type="evidence" value="ECO:0007669"/>
    <property type="project" value="UniProtKB-KW"/>
</dbReference>
<keyword evidence="4" id="KW-0597">Phosphoprotein</keyword>
<evidence type="ECO:0000256" key="4">
    <source>
        <dbReference type="ARBA" id="ARBA00022553"/>
    </source>
</evidence>
<dbReference type="Gene3D" id="2.40.50.140">
    <property type="entry name" value="Nucleic acid-binding proteins"/>
    <property type="match status" value="9"/>
</dbReference>
<feature type="domain" description="S1 motif" evidence="11">
    <location>
        <begin position="1164"/>
        <end position="1235"/>
    </location>
</feature>
<dbReference type="GO" id="GO:0003723">
    <property type="term" value="F:RNA binding"/>
    <property type="evidence" value="ECO:0007669"/>
    <property type="project" value="TreeGrafter"/>
</dbReference>
<evidence type="ECO:0000256" key="2">
    <source>
        <dbReference type="ARBA" id="ARBA00022517"/>
    </source>
</evidence>
<keyword evidence="3" id="KW-0698">rRNA processing</keyword>
<evidence type="ECO:0000256" key="8">
    <source>
        <dbReference type="ARBA" id="ARBA00073619"/>
    </source>
</evidence>
<dbReference type="FunFam" id="2.40.50.140:FF:000155">
    <property type="entry name" value="rRNA biogenesis protein RRP5"/>
    <property type="match status" value="1"/>
</dbReference>
<feature type="domain" description="S1 motif" evidence="11">
    <location>
        <begin position="411"/>
        <end position="485"/>
    </location>
</feature>
<dbReference type="InterPro" id="IPR057301">
    <property type="entry name" value="Rrp5_OB_4th"/>
</dbReference>
<evidence type="ECO:0000259" key="11">
    <source>
        <dbReference type="PROSITE" id="PS50126"/>
    </source>
</evidence>
<dbReference type="InterPro" id="IPR003107">
    <property type="entry name" value="HAT"/>
</dbReference>
<dbReference type="SUPFAM" id="SSF50249">
    <property type="entry name" value="Nucleic acid-binding proteins"/>
    <property type="match status" value="13"/>
</dbReference>